<gene>
    <name evidence="2" type="ORF">GCM10023094_44330</name>
</gene>
<evidence type="ECO:0000256" key="1">
    <source>
        <dbReference type="SAM" id="Phobius"/>
    </source>
</evidence>
<dbReference type="EMBL" id="BAABFB010000066">
    <property type="protein sequence ID" value="GAA4486900.1"/>
    <property type="molecule type" value="Genomic_DNA"/>
</dbReference>
<dbReference type="Proteomes" id="UP001501183">
    <property type="component" value="Unassembled WGS sequence"/>
</dbReference>
<organism evidence="2 3">
    <name type="scientific">Rhodococcus olei</name>
    <dbReference type="NCBI Taxonomy" id="2161675"/>
    <lineage>
        <taxon>Bacteria</taxon>
        <taxon>Bacillati</taxon>
        <taxon>Actinomycetota</taxon>
        <taxon>Actinomycetes</taxon>
        <taxon>Mycobacteriales</taxon>
        <taxon>Nocardiaceae</taxon>
        <taxon>Rhodococcus</taxon>
    </lineage>
</organism>
<evidence type="ECO:0000313" key="3">
    <source>
        <dbReference type="Proteomes" id="UP001501183"/>
    </source>
</evidence>
<keyword evidence="1" id="KW-1133">Transmembrane helix</keyword>
<keyword evidence="1" id="KW-0472">Membrane</keyword>
<reference evidence="3" key="1">
    <citation type="journal article" date="2019" name="Int. J. Syst. Evol. Microbiol.">
        <title>The Global Catalogue of Microorganisms (GCM) 10K type strain sequencing project: providing services to taxonomists for standard genome sequencing and annotation.</title>
        <authorList>
            <consortium name="The Broad Institute Genomics Platform"/>
            <consortium name="The Broad Institute Genome Sequencing Center for Infectious Disease"/>
            <person name="Wu L."/>
            <person name="Ma J."/>
        </authorList>
    </citation>
    <scope>NUCLEOTIDE SEQUENCE [LARGE SCALE GENOMIC DNA]</scope>
    <source>
        <strain evidence="3">JCM 32206</strain>
    </source>
</reference>
<feature type="transmembrane region" description="Helical" evidence="1">
    <location>
        <begin position="6"/>
        <end position="29"/>
    </location>
</feature>
<keyword evidence="1" id="KW-0812">Transmembrane</keyword>
<accession>A0ABP8PJ30</accession>
<keyword evidence="3" id="KW-1185">Reference proteome</keyword>
<proteinExistence type="predicted"/>
<comment type="caution">
    <text evidence="2">The sequence shown here is derived from an EMBL/GenBank/DDBJ whole genome shotgun (WGS) entry which is preliminary data.</text>
</comment>
<protein>
    <submittedName>
        <fullName evidence="2">Uncharacterized protein</fullName>
    </submittedName>
</protein>
<sequence>MTLNIVAGWVGFTSVLLAAGSLGMFLVAAGSGHAGWAALAGGLFLLAVVTAAAVVGGTVRHDHKLGLDVPHFP</sequence>
<evidence type="ECO:0000313" key="2">
    <source>
        <dbReference type="EMBL" id="GAA4486900.1"/>
    </source>
</evidence>
<name>A0ABP8PJ30_9NOCA</name>
<feature type="transmembrane region" description="Helical" evidence="1">
    <location>
        <begin position="36"/>
        <end position="59"/>
    </location>
</feature>
<dbReference type="RefSeq" id="WP_345350360.1">
    <property type="nucleotide sequence ID" value="NZ_BAABFB010000066.1"/>
</dbReference>